<proteinExistence type="predicted"/>
<evidence type="ECO:0000313" key="1">
    <source>
        <dbReference type="EMBL" id="MBB4764639.1"/>
    </source>
</evidence>
<keyword evidence="2" id="KW-1185">Reference proteome</keyword>
<dbReference type="EMBL" id="JACHNH010000001">
    <property type="protein sequence ID" value="MBB4764639.1"/>
    <property type="molecule type" value="Genomic_DNA"/>
</dbReference>
<evidence type="ECO:0000313" key="2">
    <source>
        <dbReference type="Proteomes" id="UP000578112"/>
    </source>
</evidence>
<organism evidence="1 2">
    <name type="scientific">Actinoplanes digitatis</name>
    <dbReference type="NCBI Taxonomy" id="1868"/>
    <lineage>
        <taxon>Bacteria</taxon>
        <taxon>Bacillati</taxon>
        <taxon>Actinomycetota</taxon>
        <taxon>Actinomycetes</taxon>
        <taxon>Micromonosporales</taxon>
        <taxon>Micromonosporaceae</taxon>
        <taxon>Actinoplanes</taxon>
    </lineage>
</organism>
<comment type="caution">
    <text evidence="1">The sequence shown here is derived from an EMBL/GenBank/DDBJ whole genome shotgun (WGS) entry which is preliminary data.</text>
</comment>
<dbReference type="PANTHER" id="PTHR30087">
    <property type="entry name" value="INNER MEMBRANE PROTEIN"/>
    <property type="match status" value="1"/>
</dbReference>
<dbReference type="AlphaFoldDB" id="A0A7W7I195"/>
<dbReference type="Proteomes" id="UP000578112">
    <property type="component" value="Unassembled WGS sequence"/>
</dbReference>
<gene>
    <name evidence="1" type="ORF">BJ971_005195</name>
</gene>
<protein>
    <submittedName>
        <fullName evidence="1">Uncharacterized protein YbbK (DUF523 family)</fullName>
    </submittedName>
</protein>
<dbReference type="Pfam" id="PF04463">
    <property type="entry name" value="2-thiour_desulf"/>
    <property type="match status" value="1"/>
</dbReference>
<dbReference type="PANTHER" id="PTHR30087:SF1">
    <property type="entry name" value="HYPOTHETICAL CYTOSOLIC PROTEIN"/>
    <property type="match status" value="1"/>
</dbReference>
<reference evidence="1 2" key="1">
    <citation type="submission" date="2020-08" db="EMBL/GenBank/DDBJ databases">
        <title>Sequencing the genomes of 1000 actinobacteria strains.</title>
        <authorList>
            <person name="Klenk H.-P."/>
        </authorList>
    </citation>
    <scope>NUCLEOTIDE SEQUENCE [LARGE SCALE GENOMIC DNA]</scope>
    <source>
        <strain evidence="1 2">DSM 43149</strain>
    </source>
</reference>
<accession>A0A7W7I195</accession>
<sequence>MLRVLVSGCLGGAPLRFNETGVPVSSPIWDRWAAEGRLVSLCPEVAVGFPVPREPAEIVGGGAADVLDGRARVLEVSGRDVTDLFRAAAQRAVDRAVQAGVGIAVLVDGSPTCGSTYVHDGTFTGVTVAGSGVAAEALRRRGIPVFPHHQLDRAAAALAELERVSLRPRDR</sequence>
<name>A0A7W7I195_9ACTN</name>
<dbReference type="InterPro" id="IPR007553">
    <property type="entry name" value="2-thiour_desulf"/>
</dbReference>
<dbReference type="RefSeq" id="WP_184995805.1">
    <property type="nucleotide sequence ID" value="NZ_BOMK01000003.1"/>
</dbReference>